<dbReference type="PANTHER" id="PTHR34387">
    <property type="entry name" value="SLR1258 PROTEIN"/>
    <property type="match status" value="1"/>
</dbReference>
<reference evidence="2 3" key="1">
    <citation type="submission" date="2015-05" db="EMBL/GenBank/DDBJ databases">
        <title>Complete genome sequence of a sulfur-oxidizing gammaproteobacterium strain HA5.</title>
        <authorList>
            <person name="Miura A."/>
            <person name="Kojima H."/>
            <person name="Fukui M."/>
        </authorList>
    </citation>
    <scope>NUCLEOTIDE SEQUENCE [LARGE SCALE GENOMIC DNA]</scope>
    <source>
        <strain evidence="2 3">HA5</strain>
    </source>
</reference>
<keyword evidence="1" id="KW-0732">Signal</keyword>
<protein>
    <submittedName>
        <fullName evidence="2">Signal peptide protein</fullName>
    </submittedName>
</protein>
<feature type="signal peptide" evidence="1">
    <location>
        <begin position="1"/>
        <end position="24"/>
    </location>
</feature>
<dbReference type="RefSeq" id="WP_096361592.1">
    <property type="nucleotide sequence ID" value="NZ_AP014879.1"/>
</dbReference>
<accession>A0A1B4XJB6</accession>
<dbReference type="AlphaFoldDB" id="A0A1B4XJB6"/>
<dbReference type="Proteomes" id="UP000243180">
    <property type="component" value="Chromosome"/>
</dbReference>
<keyword evidence="3" id="KW-1185">Reference proteome</keyword>
<proteinExistence type="predicted"/>
<dbReference type="Pfam" id="PF04402">
    <property type="entry name" value="SIMPL"/>
    <property type="match status" value="1"/>
</dbReference>
<dbReference type="PANTHER" id="PTHR34387:SF1">
    <property type="entry name" value="PERIPLASMIC IMMUNOGENIC PROTEIN"/>
    <property type="match status" value="1"/>
</dbReference>
<evidence type="ECO:0000256" key="1">
    <source>
        <dbReference type="SAM" id="SignalP"/>
    </source>
</evidence>
<dbReference type="Gene3D" id="3.30.70.2970">
    <property type="entry name" value="Protein of unknown function (DUF541), domain 2"/>
    <property type="match status" value="1"/>
</dbReference>
<dbReference type="EMBL" id="AP014879">
    <property type="protein sequence ID" value="BAV34898.1"/>
    <property type="molecule type" value="Genomic_DNA"/>
</dbReference>
<evidence type="ECO:0000313" key="3">
    <source>
        <dbReference type="Proteomes" id="UP000243180"/>
    </source>
</evidence>
<sequence length="232" mass="25747">MPRFVRLIVTAFVPVFAVAVPATAADDTPRYNQIHFQVERSRPVDNDRMHAVLNLTAEDDNAARLADQVNRTMDGALKTAKARPKIEVRTGSYRTWPVYDKNKIRRWRATQELLLDGSDFAELGNLIGQLQEHLQVGSINFSVSPSRRATVEDELIAQALDAFKQRAELVRRQFTARGYRLVNVSINTGDGQPVPMMRGMAMEAMDKSAAPPALEAGTSILSVNVGGMIELQ</sequence>
<name>A0A1B4XJB6_9GAMM</name>
<dbReference type="InterPro" id="IPR007497">
    <property type="entry name" value="SIMPL/DUF541"/>
</dbReference>
<gene>
    <name evidence="2" type="ORF">SCL_2621</name>
</gene>
<evidence type="ECO:0000313" key="2">
    <source>
        <dbReference type="EMBL" id="BAV34898.1"/>
    </source>
</evidence>
<dbReference type="InParanoid" id="A0A1B4XJB6"/>
<dbReference type="Gene3D" id="3.30.110.170">
    <property type="entry name" value="Protein of unknown function (DUF541), domain 1"/>
    <property type="match status" value="1"/>
</dbReference>
<dbReference type="InterPro" id="IPR052022">
    <property type="entry name" value="26kDa_periplasmic_antigen"/>
</dbReference>
<feature type="chain" id="PRO_5008572603" evidence="1">
    <location>
        <begin position="25"/>
        <end position="232"/>
    </location>
</feature>
<dbReference type="GO" id="GO:0006974">
    <property type="term" value="P:DNA damage response"/>
    <property type="evidence" value="ECO:0007669"/>
    <property type="project" value="TreeGrafter"/>
</dbReference>
<organism evidence="2 3">
    <name type="scientific">Sulfuricaulis limicola</name>
    <dbReference type="NCBI Taxonomy" id="1620215"/>
    <lineage>
        <taxon>Bacteria</taxon>
        <taxon>Pseudomonadati</taxon>
        <taxon>Pseudomonadota</taxon>
        <taxon>Gammaproteobacteria</taxon>
        <taxon>Acidiferrobacterales</taxon>
        <taxon>Acidiferrobacteraceae</taxon>
        <taxon>Sulfuricaulis</taxon>
    </lineage>
</organism>
<dbReference type="KEGG" id="slim:SCL_2621"/>
<dbReference type="OrthoDB" id="7062395at2"/>